<evidence type="ECO:0000313" key="2">
    <source>
        <dbReference type="EMBL" id="SFK80830.1"/>
    </source>
</evidence>
<dbReference type="InterPro" id="IPR009998">
    <property type="entry name" value="YfaZ"/>
</dbReference>
<keyword evidence="3" id="KW-1185">Reference proteome</keyword>
<evidence type="ECO:0000313" key="3">
    <source>
        <dbReference type="Proteomes" id="UP000198841"/>
    </source>
</evidence>
<sequence>MKSQYFAMGLLLASAGVNAQEIGVKGGSDFFAAAINSQKTAPGLQYGVEYVKAKHQSELLDANLGYGVAVGELRVVPRVGLFWAELNHDKTSSYGVNAGIRAMAPLPQARHTWLYFDFSMSPNIGNYKLDHLHQFEAGVYYQPAHWLTLSSGYRYLGSGLHGHTTQHAIDGLFMGAAWRF</sequence>
<feature type="chain" id="PRO_5046925338" evidence="1">
    <location>
        <begin position="20"/>
        <end position="180"/>
    </location>
</feature>
<reference evidence="2 3" key="1">
    <citation type="submission" date="2016-10" db="EMBL/GenBank/DDBJ databases">
        <authorList>
            <person name="Varghese N."/>
            <person name="Submissions S."/>
        </authorList>
    </citation>
    <scope>NUCLEOTIDE SEQUENCE [LARGE SCALE GENOMIC DNA]</scope>
    <source>
        <strain evidence="2 3">YR512</strain>
    </source>
</reference>
<feature type="signal peptide" evidence="1">
    <location>
        <begin position="1"/>
        <end position="19"/>
    </location>
</feature>
<comment type="caution">
    <text evidence="2">The sequence shown here is derived from an EMBL/GenBank/DDBJ whole genome shotgun (WGS) entry which is preliminary data.</text>
</comment>
<dbReference type="EMBL" id="FOSD01000010">
    <property type="protein sequence ID" value="SFK80830.1"/>
    <property type="molecule type" value="Genomic_DNA"/>
</dbReference>
<accession>A0A1I4CJL9</accession>
<evidence type="ECO:0000256" key="1">
    <source>
        <dbReference type="SAM" id="SignalP"/>
    </source>
</evidence>
<dbReference type="Proteomes" id="UP000198841">
    <property type="component" value="Unassembled WGS sequence"/>
</dbReference>
<protein>
    <submittedName>
        <fullName evidence="2">YfaZ</fullName>
    </submittedName>
</protein>
<dbReference type="Pfam" id="PF07437">
    <property type="entry name" value="YfaZ"/>
    <property type="match status" value="1"/>
</dbReference>
<organism evidence="2 3">
    <name type="scientific">Candidatus Pantoea symbiotica</name>
    <dbReference type="NCBI Taxonomy" id="1884370"/>
    <lineage>
        <taxon>Bacteria</taxon>
        <taxon>Pseudomonadati</taxon>
        <taxon>Pseudomonadota</taxon>
        <taxon>Gammaproteobacteria</taxon>
        <taxon>Enterobacterales</taxon>
        <taxon>Erwiniaceae</taxon>
        <taxon>Pantoea</taxon>
    </lineage>
</organism>
<name>A0A1I4CJL9_9GAMM</name>
<dbReference type="RefSeq" id="WP_008109986.1">
    <property type="nucleotide sequence ID" value="NZ_FOSD01000010.1"/>
</dbReference>
<proteinExistence type="predicted"/>
<keyword evidence="1" id="KW-0732">Signal</keyword>
<gene>
    <name evidence="2" type="ORF">SAMN05518863_11075</name>
</gene>